<name>A0A7R9A3B7_9CRUS</name>
<evidence type="ECO:0000256" key="1">
    <source>
        <dbReference type="ARBA" id="ARBA00004236"/>
    </source>
</evidence>
<evidence type="ECO:0000256" key="5">
    <source>
        <dbReference type="ARBA" id="ARBA00023180"/>
    </source>
</evidence>
<keyword evidence="4" id="KW-0472">Membrane</keyword>
<keyword evidence="3 6" id="KW-0732">Signal</keyword>
<keyword evidence="9" id="KW-1185">Reference proteome</keyword>
<gene>
    <name evidence="8" type="ORF">DSTB1V02_LOCUS4528</name>
</gene>
<dbReference type="EMBL" id="CAJPEV010000675">
    <property type="protein sequence ID" value="CAG0887520.1"/>
    <property type="molecule type" value="Genomic_DNA"/>
</dbReference>
<dbReference type="OrthoDB" id="5950623at2759"/>
<comment type="subcellular location">
    <subcellularLocation>
        <location evidence="1">Cell membrane</location>
    </subcellularLocation>
</comment>
<dbReference type="PANTHER" id="PTHR16840">
    <property type="entry name" value="GROWTH ARREST-SPECIFIC PROTEIN 1"/>
    <property type="match status" value="1"/>
</dbReference>
<dbReference type="PANTHER" id="PTHR16840:SF3">
    <property type="entry name" value="GROWTH ARREST-SPECIFIC PROTEIN 1"/>
    <property type="match status" value="1"/>
</dbReference>
<evidence type="ECO:0000256" key="4">
    <source>
        <dbReference type="ARBA" id="ARBA00023136"/>
    </source>
</evidence>
<keyword evidence="2" id="KW-1003">Cell membrane</keyword>
<dbReference type="EMBL" id="LR900192">
    <property type="protein sequence ID" value="CAD7244638.1"/>
    <property type="molecule type" value="Genomic_DNA"/>
</dbReference>
<evidence type="ECO:0000313" key="9">
    <source>
        <dbReference type="Proteomes" id="UP000677054"/>
    </source>
</evidence>
<evidence type="ECO:0000313" key="8">
    <source>
        <dbReference type="EMBL" id="CAD7244638.1"/>
    </source>
</evidence>
<dbReference type="Proteomes" id="UP000677054">
    <property type="component" value="Unassembled WGS sequence"/>
</dbReference>
<dbReference type="GO" id="GO:0005886">
    <property type="term" value="C:plasma membrane"/>
    <property type="evidence" value="ECO:0007669"/>
    <property type="project" value="UniProtKB-SubCell"/>
</dbReference>
<dbReference type="InterPro" id="IPR016017">
    <property type="entry name" value="GDNF/GAS1"/>
</dbReference>
<protein>
    <recommendedName>
        <fullName evidence="7">GDNF/GAS1 domain-containing protein</fullName>
    </recommendedName>
</protein>
<feature type="chain" id="PRO_5036209644" description="GDNF/GAS1 domain-containing protein" evidence="6">
    <location>
        <begin position="23"/>
        <end position="288"/>
    </location>
</feature>
<dbReference type="Pfam" id="PF02351">
    <property type="entry name" value="GDNF"/>
    <property type="match status" value="1"/>
</dbReference>
<evidence type="ECO:0000256" key="2">
    <source>
        <dbReference type="ARBA" id="ARBA00022475"/>
    </source>
</evidence>
<evidence type="ECO:0000256" key="6">
    <source>
        <dbReference type="SAM" id="SignalP"/>
    </source>
</evidence>
<keyword evidence="5" id="KW-0325">Glycoprotein</keyword>
<evidence type="ECO:0000256" key="3">
    <source>
        <dbReference type="ARBA" id="ARBA00022729"/>
    </source>
</evidence>
<dbReference type="AlphaFoldDB" id="A0A7R9A3B7"/>
<feature type="signal peptide" evidence="6">
    <location>
        <begin position="1"/>
        <end position="22"/>
    </location>
</feature>
<evidence type="ECO:0000259" key="7">
    <source>
        <dbReference type="Pfam" id="PF02351"/>
    </source>
</evidence>
<accession>A0A7R9A3B7</accession>
<dbReference type="InterPro" id="IPR039596">
    <property type="entry name" value="GAS1"/>
</dbReference>
<sequence length="288" mass="31908">MSPLTLLLTLTLLEANVGRGQGAEDDLESELFPPPSARSAAVVAIQKKKREESEPMSCDVASLKCAYRVGCGMALHNYKIGCYGVMTGQTQICPDHCKKALIALTSTEEGQELMRCRCENGFCEETKRRIEVCRPDVVWANNASSVVTCSVAQWICAADNLCATALQYYHRFCRAMFHGRKCSPRCNNSLAILLRQDKAHKLKTCRCDGSEDYDCDRIKQNMENLCFLRLEGSDVSENDVTENDVPDDGNENENEVYRTLVSAADTTNAAVMLGASLLVQVVLRVCQR</sequence>
<dbReference type="GO" id="GO:0051726">
    <property type="term" value="P:regulation of cell cycle"/>
    <property type="evidence" value="ECO:0007669"/>
    <property type="project" value="InterPro"/>
</dbReference>
<proteinExistence type="predicted"/>
<reference evidence="8" key="1">
    <citation type="submission" date="2020-11" db="EMBL/GenBank/DDBJ databases">
        <authorList>
            <person name="Tran Van P."/>
        </authorList>
    </citation>
    <scope>NUCLEOTIDE SEQUENCE</scope>
</reference>
<feature type="domain" description="GDNF/GAS1" evidence="7">
    <location>
        <begin position="149"/>
        <end position="224"/>
    </location>
</feature>
<organism evidence="8">
    <name type="scientific">Darwinula stevensoni</name>
    <dbReference type="NCBI Taxonomy" id="69355"/>
    <lineage>
        <taxon>Eukaryota</taxon>
        <taxon>Metazoa</taxon>
        <taxon>Ecdysozoa</taxon>
        <taxon>Arthropoda</taxon>
        <taxon>Crustacea</taxon>
        <taxon>Oligostraca</taxon>
        <taxon>Ostracoda</taxon>
        <taxon>Podocopa</taxon>
        <taxon>Podocopida</taxon>
        <taxon>Darwinulocopina</taxon>
        <taxon>Darwinuloidea</taxon>
        <taxon>Darwinulidae</taxon>
        <taxon>Darwinula</taxon>
    </lineage>
</organism>